<gene>
    <name evidence="1" type="ORF">UFOVP238_10</name>
</gene>
<sequence>MNRSSERKKDFLDQLAKHRSIGSVDPVFVYTSNGATPKDSVTEKLFHLLYGYTDDNGAFHQGCLRGRMTISEIREVIEQISLITRKQ</sequence>
<dbReference type="EMBL" id="LR798283">
    <property type="protein sequence ID" value="CAB5220262.1"/>
    <property type="molecule type" value="Genomic_DNA"/>
</dbReference>
<protein>
    <submittedName>
        <fullName evidence="1">Uncharacterized protein</fullName>
    </submittedName>
</protein>
<organism evidence="1">
    <name type="scientific">uncultured Caudovirales phage</name>
    <dbReference type="NCBI Taxonomy" id="2100421"/>
    <lineage>
        <taxon>Viruses</taxon>
        <taxon>Duplodnaviria</taxon>
        <taxon>Heunggongvirae</taxon>
        <taxon>Uroviricota</taxon>
        <taxon>Caudoviricetes</taxon>
        <taxon>Peduoviridae</taxon>
        <taxon>Maltschvirus</taxon>
        <taxon>Maltschvirus maltsch</taxon>
    </lineage>
</organism>
<reference evidence="1" key="1">
    <citation type="submission" date="2020-05" db="EMBL/GenBank/DDBJ databases">
        <authorList>
            <person name="Chiriac C."/>
            <person name="Salcher M."/>
            <person name="Ghai R."/>
            <person name="Kavagutti S V."/>
        </authorList>
    </citation>
    <scope>NUCLEOTIDE SEQUENCE</scope>
</reference>
<proteinExistence type="predicted"/>
<name>A0A6J7WUA3_9CAUD</name>
<accession>A0A6J7WUA3</accession>
<evidence type="ECO:0000313" key="1">
    <source>
        <dbReference type="EMBL" id="CAB5220262.1"/>
    </source>
</evidence>